<reference evidence="2 3" key="1">
    <citation type="journal article" date="2011" name="J. Bacteriol.">
        <title>Genome sequence of the mercury-methylating and pleomorphic Desulfovibrio africanus Strain Walvis Bay.</title>
        <authorList>
            <person name="Brown S.D."/>
            <person name="Wall J.D."/>
            <person name="Kucken A.M."/>
            <person name="Gilmour C.C."/>
            <person name="Podar M."/>
            <person name="Brandt C.C."/>
            <person name="Teshima H."/>
            <person name="Detter J.C."/>
            <person name="Han C.S."/>
            <person name="Land M.L."/>
            <person name="Lucas S."/>
            <person name="Han J."/>
            <person name="Pennacchio L."/>
            <person name="Nolan M."/>
            <person name="Pitluck S."/>
            <person name="Woyke T."/>
            <person name="Goodwin L."/>
            <person name="Palumbo A.V."/>
            <person name="Elias D.A."/>
        </authorList>
    </citation>
    <scope>NUCLEOTIDE SEQUENCE [LARGE SCALE GENOMIC DNA]</scope>
    <source>
        <strain evidence="2 3">Walvis Bay</strain>
    </source>
</reference>
<evidence type="ECO:0000259" key="1">
    <source>
        <dbReference type="Pfam" id="PF01261"/>
    </source>
</evidence>
<dbReference type="InterPro" id="IPR013022">
    <property type="entry name" value="Xyl_isomerase-like_TIM-brl"/>
</dbReference>
<proteinExistence type="predicted"/>
<dbReference type="Pfam" id="PF01261">
    <property type="entry name" value="AP_endonuc_2"/>
    <property type="match status" value="1"/>
</dbReference>
<dbReference type="HOGENOM" id="CLU_050006_7_1_7"/>
<name>F3YUV0_DESAF</name>
<dbReference type="Gene3D" id="3.20.20.150">
    <property type="entry name" value="Divalent-metal-dependent TIM barrel enzymes"/>
    <property type="match status" value="1"/>
</dbReference>
<dbReference type="GO" id="GO:0016853">
    <property type="term" value="F:isomerase activity"/>
    <property type="evidence" value="ECO:0007669"/>
    <property type="project" value="UniProtKB-KW"/>
</dbReference>
<dbReference type="PANTHER" id="PTHR12110">
    <property type="entry name" value="HYDROXYPYRUVATE ISOMERASE"/>
    <property type="match status" value="1"/>
</dbReference>
<dbReference type="SUPFAM" id="SSF51658">
    <property type="entry name" value="Xylose isomerase-like"/>
    <property type="match status" value="1"/>
</dbReference>
<feature type="domain" description="Xylose isomerase-like TIM barrel" evidence="1">
    <location>
        <begin position="78"/>
        <end position="292"/>
    </location>
</feature>
<dbReference type="InterPro" id="IPR036237">
    <property type="entry name" value="Xyl_isomerase-like_sf"/>
</dbReference>
<dbReference type="EMBL" id="CP003221">
    <property type="protein sequence ID" value="EGJ49127.1"/>
    <property type="molecule type" value="Genomic_DNA"/>
</dbReference>
<evidence type="ECO:0000313" key="2">
    <source>
        <dbReference type="EMBL" id="EGJ49127.1"/>
    </source>
</evidence>
<dbReference type="AlphaFoldDB" id="F3YUV0"/>
<dbReference type="STRING" id="690850.Desaf_0776"/>
<keyword evidence="2" id="KW-0413">Isomerase</keyword>
<dbReference type="Proteomes" id="UP000007844">
    <property type="component" value="Chromosome"/>
</dbReference>
<organism evidence="2 3">
    <name type="scientific">Desulfocurvibacter africanus subsp. africanus str. Walvis Bay</name>
    <dbReference type="NCBI Taxonomy" id="690850"/>
    <lineage>
        <taxon>Bacteria</taxon>
        <taxon>Pseudomonadati</taxon>
        <taxon>Thermodesulfobacteriota</taxon>
        <taxon>Desulfovibrionia</taxon>
        <taxon>Desulfovibrionales</taxon>
        <taxon>Desulfovibrionaceae</taxon>
        <taxon>Desulfocurvibacter</taxon>
    </lineage>
</organism>
<gene>
    <name evidence="2" type="ORF">Desaf_0776</name>
</gene>
<dbReference type="KEGG" id="daf:Desaf_0776"/>
<dbReference type="PANTHER" id="PTHR12110:SF21">
    <property type="entry name" value="XYLOSE ISOMERASE-LIKE TIM BARREL DOMAIN-CONTAINING PROTEIN"/>
    <property type="match status" value="1"/>
</dbReference>
<accession>F3YUV0</accession>
<evidence type="ECO:0000313" key="3">
    <source>
        <dbReference type="Proteomes" id="UP000007844"/>
    </source>
</evidence>
<dbReference type="eggNOG" id="COG1082">
    <property type="taxonomic scope" value="Bacteria"/>
</dbReference>
<dbReference type="InterPro" id="IPR050312">
    <property type="entry name" value="IolE/XylAMocC-like"/>
</dbReference>
<keyword evidence="3" id="KW-1185">Reference proteome</keyword>
<protein>
    <submittedName>
        <fullName evidence="2">Xylose isomerase domain-containing protein TIM barrel</fullName>
    </submittedName>
</protein>
<sequence length="309" mass="34918">MPAEGLHWRACRLMPWTTRSRQGGSPGFPPDFRLHLRMPFFVNLPIRYVAQDPSWLDMFVSLRLNPELGIDAWAIDELDARFHDDLIRRLDEAGLARSAHLPFMDLRPGSTDPLILTATRDRLRRAMALAKRYGAAHMIAHSGLPAGADQPFIESWLVRATATWSMLLREWPDHAPFYLENIYDPNPDPLCRLVDGLADPQAGLVFDAGHWHSFSGGAKRRDMRQWLERMGPRLRQLHLHDNSGAGDEHVGMGQGGIPWPELFGFLQEQGLTPGVTFEPHSREDFNQSLAFVAAHPEWFQRLGVAPGTA</sequence>